<evidence type="ECO:0000256" key="3">
    <source>
        <dbReference type="ARBA" id="ARBA00023319"/>
    </source>
</evidence>
<dbReference type="Gene3D" id="2.60.40.10">
    <property type="entry name" value="Immunoglobulins"/>
    <property type="match status" value="4"/>
</dbReference>
<gene>
    <name evidence="6" type="ORF">SAMN02745166_02250</name>
</gene>
<dbReference type="STRING" id="48467.SAMN02745166_02250"/>
<evidence type="ECO:0000313" key="7">
    <source>
        <dbReference type="Proteomes" id="UP000190774"/>
    </source>
</evidence>
<keyword evidence="7" id="KW-1185">Reference proteome</keyword>
<dbReference type="GO" id="GO:0007156">
    <property type="term" value="P:homophilic cell adhesion via plasma membrane adhesion molecules"/>
    <property type="evidence" value="ECO:0007669"/>
    <property type="project" value="TreeGrafter"/>
</dbReference>
<dbReference type="PROSITE" id="PS50835">
    <property type="entry name" value="IG_LIKE"/>
    <property type="match status" value="2"/>
</dbReference>
<sequence>MKLLHFLIPIALSVLTTATHTAWATAPEPVLVKNFDSYSGSYPADPAIFNGRLYFRARGLNPNLGAELWSSDGTDAGTILVKDVRPGANGSTPSNLTVVNNHLFFTGRNSSGHLDLFMMDEAENVSAKLSDQALSSATLSAFTRVNDRLFFVLMMANKAELWATDTPWNDGRVSRVADLQIPAGYNAYIRNIAVMDEWLYIAAERQDVLWRLNLETGGAPERIVTTTHGLPTGVYQILAHPDNSSRLFFTAYKGYDGNGHLYISEDGLRCTEIPLTLSTSLPFNLFNLKSVSNGVIFNVRVGSGQDEMDFLWRSDGQAGPGHTEPFLPGEDCVIKALVGERLYFVSASSSLYHLEAMNLDGSQRTILKTYATDPEVFQLHIEAETLYFIQKTGQGTNQEIWQTNGTPETTWRIPNATGPDTFKLLGNAITMDHRLYFSSGPPGNLPSALKVDLYSIPLVRDPELTFQLADQPSVSLTGSEPEITFGPVPVGQARGGILRLFNPGQRAITGLLALNNTSPHFQLDLQTDTLSPGQTLEVPMTFSPSTTGSLIDTFTFQGQTPLGQRQITLRTRGTGIASDGPPVFWPTALSDTGVLVGDSLTFTPEIVSPQPITAYVWKKGDVVVSEEAVFTLPSVQATDAGRYTLTVTHAGGASNTSALFSILVAQAPPPNQWFVLGDNVSLTSTLHGPAFPGVSYAWYKNDVRLSDGGRITRSTTPTLQISQSQAGDAGAYECRMTVLNAAGGPQTLRPGSIQLARLPEPSPLFPSAGYAHYLGETISVQFESDFPSTRWEFTSLPPGLSGSETGLVTGRPSAIKGLHPTTGKAEPYPVKVTTFNASGSRISTVPWTIHPTPAAGTHQALIGHNAALDEGKGLGSLLTLTTGYSTLFTGQLLHGGKVWRFKGSAVHDATWTTAPTFRCTIPRGKSLPALTLIIQTGPPPTATLQSADGQETATGPLRQQIDAFHARTVFHYPTSYYTCSLTPSTSSPDTPGGSGYLCLTQSTKGTMKWKGKLADGTAITGSGMLSLYQTSRPVAFPIHRDLYKLQGSIHGWVILNSKHETLPLPTFGGSLNWAKTVLSPNPKERPYREGFPAHDLTLSGGLYTPPARHELLFGLTASTSTEEDLVFSANKSNIRGGLFMQGVLLSSGNRVKLPRLEDFAFAYLQSLSFNAKVGTFKGRFEVRNPPKPILNRTATFEGILPNSLNAQAYGFYLLPDLPVGDGETLKNTALQSGRVELQSIAR</sequence>
<dbReference type="GO" id="GO:0098632">
    <property type="term" value="F:cell-cell adhesion mediator activity"/>
    <property type="evidence" value="ECO:0007669"/>
    <property type="project" value="TreeGrafter"/>
</dbReference>
<dbReference type="EMBL" id="FUYE01000006">
    <property type="protein sequence ID" value="SKA94965.1"/>
    <property type="molecule type" value="Genomic_DNA"/>
</dbReference>
<dbReference type="CDD" id="cd00096">
    <property type="entry name" value="Ig"/>
    <property type="match status" value="1"/>
</dbReference>
<dbReference type="SUPFAM" id="SSF48726">
    <property type="entry name" value="Immunoglobulin"/>
    <property type="match status" value="2"/>
</dbReference>
<proteinExistence type="predicted"/>
<dbReference type="InterPro" id="IPR003599">
    <property type="entry name" value="Ig_sub"/>
</dbReference>
<dbReference type="SMART" id="SM00409">
    <property type="entry name" value="IG"/>
    <property type="match status" value="2"/>
</dbReference>
<keyword evidence="4" id="KW-0732">Signal</keyword>
<dbReference type="InterPro" id="IPR031549">
    <property type="entry name" value="ASH"/>
</dbReference>
<feature type="signal peptide" evidence="4">
    <location>
        <begin position="1"/>
        <end position="24"/>
    </location>
</feature>
<accession>A0A1T4Y130</accession>
<keyword evidence="2" id="KW-0963">Cytoplasm</keyword>
<protein>
    <submittedName>
        <fullName evidence="6">ELWxxDGT repeat-containing protein</fullName>
    </submittedName>
</protein>
<dbReference type="Pfam" id="PF15780">
    <property type="entry name" value="ASH"/>
    <property type="match status" value="1"/>
</dbReference>
<dbReference type="Pfam" id="PF13927">
    <property type="entry name" value="Ig_3"/>
    <property type="match status" value="1"/>
</dbReference>
<dbReference type="GO" id="GO:0005737">
    <property type="term" value="C:cytoplasm"/>
    <property type="evidence" value="ECO:0007669"/>
    <property type="project" value="UniProtKB-SubCell"/>
</dbReference>
<dbReference type="GO" id="GO:0005886">
    <property type="term" value="C:plasma membrane"/>
    <property type="evidence" value="ECO:0007669"/>
    <property type="project" value="TreeGrafter"/>
</dbReference>
<dbReference type="AlphaFoldDB" id="A0A1T4Y130"/>
<dbReference type="SUPFAM" id="SSF63825">
    <property type="entry name" value="YWTD domain"/>
    <property type="match status" value="1"/>
</dbReference>
<feature type="chain" id="PRO_5012436788" evidence="4">
    <location>
        <begin position="25"/>
        <end position="1242"/>
    </location>
</feature>
<dbReference type="InterPro" id="IPR013783">
    <property type="entry name" value="Ig-like_fold"/>
</dbReference>
<evidence type="ECO:0000313" key="6">
    <source>
        <dbReference type="EMBL" id="SKA94965.1"/>
    </source>
</evidence>
<dbReference type="InterPro" id="IPR007110">
    <property type="entry name" value="Ig-like_dom"/>
</dbReference>
<dbReference type="RefSeq" id="WP_078813455.1">
    <property type="nucleotide sequence ID" value="NZ_FUYE01000006.1"/>
</dbReference>
<evidence type="ECO:0000256" key="4">
    <source>
        <dbReference type="SAM" id="SignalP"/>
    </source>
</evidence>
<keyword evidence="3" id="KW-0393">Immunoglobulin domain</keyword>
<dbReference type="OrthoDB" id="9798386at2"/>
<dbReference type="InterPro" id="IPR036179">
    <property type="entry name" value="Ig-like_dom_sf"/>
</dbReference>
<feature type="domain" description="Ig-like" evidence="5">
    <location>
        <begin position="677"/>
        <end position="737"/>
    </location>
</feature>
<dbReference type="Proteomes" id="UP000190774">
    <property type="component" value="Unassembled WGS sequence"/>
</dbReference>
<feature type="domain" description="Ig-like" evidence="5">
    <location>
        <begin position="582"/>
        <end position="661"/>
    </location>
</feature>
<organism evidence="6 7">
    <name type="scientific">Prosthecobacter debontii</name>
    <dbReference type="NCBI Taxonomy" id="48467"/>
    <lineage>
        <taxon>Bacteria</taxon>
        <taxon>Pseudomonadati</taxon>
        <taxon>Verrucomicrobiota</taxon>
        <taxon>Verrucomicrobiia</taxon>
        <taxon>Verrucomicrobiales</taxon>
        <taxon>Verrucomicrobiaceae</taxon>
        <taxon>Prosthecobacter</taxon>
    </lineage>
</organism>
<name>A0A1T4Y130_9BACT</name>
<dbReference type="PANTHER" id="PTHR10075:SF103">
    <property type="entry name" value="ROUNDABOUT HOMOLOG 4"/>
    <property type="match status" value="1"/>
</dbReference>
<evidence type="ECO:0000256" key="1">
    <source>
        <dbReference type="ARBA" id="ARBA00004496"/>
    </source>
</evidence>
<reference evidence="7" key="1">
    <citation type="submission" date="2017-02" db="EMBL/GenBank/DDBJ databases">
        <authorList>
            <person name="Varghese N."/>
            <person name="Submissions S."/>
        </authorList>
    </citation>
    <scope>NUCLEOTIDE SEQUENCE [LARGE SCALE GENOMIC DNA]</scope>
    <source>
        <strain evidence="7">ATCC 700200</strain>
    </source>
</reference>
<evidence type="ECO:0000256" key="2">
    <source>
        <dbReference type="ARBA" id="ARBA00022490"/>
    </source>
</evidence>
<comment type="subcellular location">
    <subcellularLocation>
        <location evidence="1">Cytoplasm</location>
    </subcellularLocation>
</comment>
<dbReference type="PANTHER" id="PTHR10075">
    <property type="entry name" value="BASIGIN RELATED"/>
    <property type="match status" value="1"/>
</dbReference>
<evidence type="ECO:0000259" key="5">
    <source>
        <dbReference type="PROSITE" id="PS50835"/>
    </source>
</evidence>